<sequence>MMGVIVGPADTNLARPGTQPQCSVPGIDPTLEN</sequence>
<evidence type="ECO:0000256" key="1">
    <source>
        <dbReference type="SAM" id="MobiDB-lite"/>
    </source>
</evidence>
<keyword evidence="3" id="KW-1185">Reference proteome</keyword>
<dbReference type="Proteomes" id="UP001239267">
    <property type="component" value="Unassembled WGS sequence"/>
</dbReference>
<gene>
    <name evidence="2" type="ORF">J2T23_000442</name>
</gene>
<dbReference type="AlphaFoldDB" id="A0AAJ1WFL4"/>
<comment type="caution">
    <text evidence="2">The sequence shown here is derived from an EMBL/GenBank/DDBJ whole genome shotgun (WGS) entry which is preliminary data.</text>
</comment>
<name>A0AAJ1WFL4_9MICC</name>
<accession>A0AAJ1WFL4</accession>
<feature type="region of interest" description="Disordered" evidence="1">
    <location>
        <begin position="1"/>
        <end position="33"/>
    </location>
</feature>
<protein>
    <submittedName>
        <fullName evidence="2">Uncharacterized protein</fullName>
    </submittedName>
</protein>
<evidence type="ECO:0000313" key="2">
    <source>
        <dbReference type="EMBL" id="MDQ0144568.1"/>
    </source>
</evidence>
<dbReference type="EMBL" id="JAUSTB010000001">
    <property type="protein sequence ID" value="MDQ0144568.1"/>
    <property type="molecule type" value="Genomic_DNA"/>
</dbReference>
<reference evidence="2 3" key="1">
    <citation type="submission" date="2023-07" db="EMBL/GenBank/DDBJ databases">
        <title>Sorghum-associated microbial communities from plants grown in Nebraska, USA.</title>
        <authorList>
            <person name="Schachtman D."/>
        </authorList>
    </citation>
    <scope>NUCLEOTIDE SEQUENCE [LARGE SCALE GENOMIC DNA]</scope>
    <source>
        <strain evidence="2 3">DS1001</strain>
    </source>
</reference>
<organism evidence="2 3">
    <name type="scientific">Pseudarthrobacter niigatensis</name>
    <dbReference type="NCBI Taxonomy" id="369935"/>
    <lineage>
        <taxon>Bacteria</taxon>
        <taxon>Bacillati</taxon>
        <taxon>Actinomycetota</taxon>
        <taxon>Actinomycetes</taxon>
        <taxon>Micrococcales</taxon>
        <taxon>Micrococcaceae</taxon>
        <taxon>Pseudarthrobacter</taxon>
    </lineage>
</organism>
<evidence type="ECO:0000313" key="3">
    <source>
        <dbReference type="Proteomes" id="UP001239267"/>
    </source>
</evidence>
<proteinExistence type="predicted"/>